<reference evidence="2 3" key="1">
    <citation type="submission" date="2016-10" db="EMBL/GenBank/DDBJ databases">
        <authorList>
            <person name="de Groot N.N."/>
        </authorList>
    </citation>
    <scope>NUCLEOTIDE SEQUENCE [LARGE SCALE GENOMIC DNA]</scope>
    <source>
        <strain evidence="2 3">DSM 21799</strain>
    </source>
</reference>
<dbReference type="Proteomes" id="UP000199183">
    <property type="component" value="Unassembled WGS sequence"/>
</dbReference>
<dbReference type="Gene3D" id="1.20.120.520">
    <property type="entry name" value="nmb1532 protein domain like"/>
    <property type="match status" value="1"/>
</dbReference>
<sequence>MDTDAPDTTPDARRLAEALTREHRDIDGGIEEFVEHLNDDADTVPAKPLLTAMRGLRRHIYLEETILFPPLEAAGMMMPIQVMLREHGQLWRAMDSLTALVVDASAGEQDARDRLGDACRDLLSLLDRHNSKEEPIIYPRADTELDPEASAELARFLRTGRTPEGWVCKGAAA</sequence>
<dbReference type="STRING" id="640635.SAMN04489806_2339"/>
<gene>
    <name evidence="2" type="ORF">SAMN04489806_2339</name>
</gene>
<evidence type="ECO:0000259" key="1">
    <source>
        <dbReference type="Pfam" id="PF01814"/>
    </source>
</evidence>
<proteinExistence type="predicted"/>
<dbReference type="AlphaFoldDB" id="A0A1H4NY04"/>
<protein>
    <submittedName>
        <fullName evidence="2">Hemerythrin HHE cation binding domain-containing protein</fullName>
    </submittedName>
</protein>
<dbReference type="Pfam" id="PF01814">
    <property type="entry name" value="Hemerythrin"/>
    <property type="match status" value="1"/>
</dbReference>
<organism evidence="2 3">
    <name type="scientific">Paramicrobacterium humi</name>
    <dbReference type="NCBI Taxonomy" id="640635"/>
    <lineage>
        <taxon>Bacteria</taxon>
        <taxon>Bacillati</taxon>
        <taxon>Actinomycetota</taxon>
        <taxon>Actinomycetes</taxon>
        <taxon>Micrococcales</taxon>
        <taxon>Microbacteriaceae</taxon>
        <taxon>Paramicrobacterium</taxon>
    </lineage>
</organism>
<dbReference type="OrthoDB" id="3830515at2"/>
<dbReference type="InterPro" id="IPR012312">
    <property type="entry name" value="Hemerythrin-like"/>
</dbReference>
<feature type="domain" description="Hemerythrin-like" evidence="1">
    <location>
        <begin position="16"/>
        <end position="141"/>
    </location>
</feature>
<keyword evidence="3" id="KW-1185">Reference proteome</keyword>
<evidence type="ECO:0000313" key="3">
    <source>
        <dbReference type="Proteomes" id="UP000199183"/>
    </source>
</evidence>
<dbReference type="GO" id="GO:0005886">
    <property type="term" value="C:plasma membrane"/>
    <property type="evidence" value="ECO:0007669"/>
    <property type="project" value="TreeGrafter"/>
</dbReference>
<evidence type="ECO:0000313" key="2">
    <source>
        <dbReference type="EMBL" id="SEC00090.1"/>
    </source>
</evidence>
<dbReference type="EMBL" id="FNRY01000001">
    <property type="protein sequence ID" value="SEC00090.1"/>
    <property type="molecule type" value="Genomic_DNA"/>
</dbReference>
<dbReference type="PANTHER" id="PTHR39966:SF1">
    <property type="entry name" value="HEMERYTHRIN-LIKE DOMAIN-CONTAINING PROTEIN"/>
    <property type="match status" value="1"/>
</dbReference>
<accession>A0A1H4NY04</accession>
<name>A0A1H4NY04_9MICO</name>
<dbReference type="RefSeq" id="WP_091184365.1">
    <property type="nucleotide sequence ID" value="NZ_FNRY01000001.1"/>
</dbReference>
<dbReference type="PANTHER" id="PTHR39966">
    <property type="entry name" value="BLL2471 PROTEIN-RELATED"/>
    <property type="match status" value="1"/>
</dbReference>